<gene>
    <name evidence="1" type="ORF">A2799_04295</name>
</gene>
<proteinExistence type="predicted"/>
<evidence type="ECO:0000313" key="2">
    <source>
        <dbReference type="Proteomes" id="UP000176850"/>
    </source>
</evidence>
<accession>A0A1F7GJF5</accession>
<name>A0A1F7GJF5_9BACT</name>
<comment type="caution">
    <text evidence="1">The sequence shown here is derived from an EMBL/GenBank/DDBJ whole genome shotgun (WGS) entry which is preliminary data.</text>
</comment>
<dbReference type="AlphaFoldDB" id="A0A1F7GJF5"/>
<sequence length="93" mass="11094">MKINKKSHLPKVAVILIKNNQKQYLYPSIRKTQFFLRNKAESYLKNRYSITIRVSYGYSQDNWGNRVLFENNGTYKDIDSLNCAYQAFVKEYL</sequence>
<dbReference type="EMBL" id="MFZH01000020">
    <property type="protein sequence ID" value="OGK19009.1"/>
    <property type="molecule type" value="Genomic_DNA"/>
</dbReference>
<organism evidence="1 2">
    <name type="scientific">Candidatus Roizmanbacteria bacterium RIFCSPHIGHO2_01_FULL_39_24</name>
    <dbReference type="NCBI Taxonomy" id="1802032"/>
    <lineage>
        <taxon>Bacteria</taxon>
        <taxon>Candidatus Roizmaniibacteriota</taxon>
    </lineage>
</organism>
<protein>
    <submittedName>
        <fullName evidence="1">Uncharacterized protein</fullName>
    </submittedName>
</protein>
<reference evidence="1 2" key="1">
    <citation type="journal article" date="2016" name="Nat. Commun.">
        <title>Thousands of microbial genomes shed light on interconnected biogeochemical processes in an aquifer system.</title>
        <authorList>
            <person name="Anantharaman K."/>
            <person name="Brown C.T."/>
            <person name="Hug L.A."/>
            <person name="Sharon I."/>
            <person name="Castelle C.J."/>
            <person name="Probst A.J."/>
            <person name="Thomas B.C."/>
            <person name="Singh A."/>
            <person name="Wilkins M.J."/>
            <person name="Karaoz U."/>
            <person name="Brodie E.L."/>
            <person name="Williams K.H."/>
            <person name="Hubbard S.S."/>
            <person name="Banfield J.F."/>
        </authorList>
    </citation>
    <scope>NUCLEOTIDE SEQUENCE [LARGE SCALE GENOMIC DNA]</scope>
</reference>
<dbReference type="Proteomes" id="UP000176850">
    <property type="component" value="Unassembled WGS sequence"/>
</dbReference>
<evidence type="ECO:0000313" key="1">
    <source>
        <dbReference type="EMBL" id="OGK19009.1"/>
    </source>
</evidence>